<organism evidence="3 5">
    <name type="scientific">Proteus penneri</name>
    <dbReference type="NCBI Taxonomy" id="102862"/>
    <lineage>
        <taxon>Bacteria</taxon>
        <taxon>Pseudomonadati</taxon>
        <taxon>Pseudomonadota</taxon>
        <taxon>Gammaproteobacteria</taxon>
        <taxon>Enterobacterales</taxon>
        <taxon>Morganellaceae</taxon>
        <taxon>Proteus</taxon>
    </lineage>
</organism>
<dbReference type="InterPro" id="IPR000259">
    <property type="entry name" value="Adhesion_dom_fimbrial"/>
</dbReference>
<keyword evidence="1" id="KW-0732">Signal</keyword>
<protein>
    <submittedName>
        <fullName evidence="3 4">Fimbrial protein</fullName>
    </submittedName>
</protein>
<dbReference type="GO" id="GO:0043709">
    <property type="term" value="P:cell adhesion involved in single-species biofilm formation"/>
    <property type="evidence" value="ECO:0007669"/>
    <property type="project" value="TreeGrafter"/>
</dbReference>
<accession>A0A379EPV8</accession>
<dbReference type="PANTHER" id="PTHR33420">
    <property type="entry name" value="FIMBRIAL SUBUNIT ELFA-RELATED"/>
    <property type="match status" value="1"/>
</dbReference>
<evidence type="ECO:0000313" key="6">
    <source>
        <dbReference type="Proteomes" id="UP000619976"/>
    </source>
</evidence>
<reference evidence="5" key="2">
    <citation type="submission" date="2015-06" db="EMBL/GenBank/DDBJ databases">
        <authorList>
            <person name="Urmite Genomes"/>
        </authorList>
    </citation>
    <scope>NUCLEOTIDE SEQUENCE [LARGE SCALE GENOMIC DNA]</scope>
    <source>
        <strain evidence="5">CSUR P1867</strain>
    </source>
</reference>
<feature type="chain" id="PRO_5030007117" evidence="1">
    <location>
        <begin position="24"/>
        <end position="176"/>
    </location>
</feature>
<dbReference type="RefSeq" id="WP_006534062.1">
    <property type="nucleotide sequence ID" value="NZ_CAXOKJ010000010.1"/>
</dbReference>
<dbReference type="GeneID" id="83611672"/>
<proteinExistence type="predicted"/>
<evidence type="ECO:0000313" key="4">
    <source>
        <dbReference type="EMBL" id="MBJ2117360.1"/>
    </source>
</evidence>
<dbReference type="EMBL" id="CVRY01000008">
    <property type="protein sequence ID" value="CRL65363.1"/>
    <property type="molecule type" value="Genomic_DNA"/>
</dbReference>
<name>A0A0G4QHG9_9GAMM</name>
<dbReference type="SUPFAM" id="SSF49401">
    <property type="entry name" value="Bacterial adhesins"/>
    <property type="match status" value="1"/>
</dbReference>
<reference evidence="4 6" key="3">
    <citation type="submission" date="2020-12" db="EMBL/GenBank/DDBJ databases">
        <title>Enhanced detection system for hospital associated transmission using whole genome sequencing surveillance.</title>
        <authorList>
            <person name="Harrison L.H."/>
            <person name="Van Tyne D."/>
            <person name="Marsh J.W."/>
            <person name="Griffith M.P."/>
            <person name="Snyder D.J."/>
            <person name="Cooper V.S."/>
            <person name="Mustapha M."/>
        </authorList>
    </citation>
    <scope>NUCLEOTIDE SEQUENCE [LARGE SCALE GENOMIC DNA]</scope>
    <source>
        <strain evidence="4 6">PR00195</strain>
    </source>
</reference>
<gene>
    <name evidence="3" type="primary">sfaA</name>
    <name evidence="3" type="ORF">BN1804_03469</name>
    <name evidence="4" type="ORF">JFQ69_06760</name>
</gene>
<reference evidence="3" key="1">
    <citation type="submission" date="2015-06" db="EMBL/GenBank/DDBJ databases">
        <authorList>
            <person name="Urmite Genomes Urmite Genomes"/>
        </authorList>
    </citation>
    <scope>NUCLEOTIDE SEQUENCE [LARGE SCALE GENOMIC DNA]</scope>
    <source>
        <strain evidence="3">CSUR P1867</strain>
    </source>
</reference>
<dbReference type="AlphaFoldDB" id="A0A0G4QHG9"/>
<evidence type="ECO:0000256" key="1">
    <source>
        <dbReference type="SAM" id="SignalP"/>
    </source>
</evidence>
<dbReference type="InterPro" id="IPR036937">
    <property type="entry name" value="Adhesion_dom_fimbrial_sf"/>
</dbReference>
<keyword evidence="6" id="KW-1185">Reference proteome</keyword>
<dbReference type="EMBL" id="JAEKCB010000002">
    <property type="protein sequence ID" value="MBJ2117360.1"/>
    <property type="molecule type" value="Genomic_DNA"/>
</dbReference>
<dbReference type="GO" id="GO:0009289">
    <property type="term" value="C:pilus"/>
    <property type="evidence" value="ECO:0007669"/>
    <property type="project" value="InterPro"/>
</dbReference>
<evidence type="ECO:0000313" key="5">
    <source>
        <dbReference type="Proteomes" id="UP000183920"/>
    </source>
</evidence>
<feature type="signal peptide" evidence="1">
    <location>
        <begin position="1"/>
        <end position="23"/>
    </location>
</feature>
<evidence type="ECO:0000259" key="2">
    <source>
        <dbReference type="Pfam" id="PF00419"/>
    </source>
</evidence>
<dbReference type="Proteomes" id="UP000183920">
    <property type="component" value="Unassembled WGS sequence"/>
</dbReference>
<sequence precursor="true">MKKNLLAIFIASGSIFAVNNALAEDGTIDFTGEIIDNACELASGSDALKVNLGKVSKTALPTTGSTASATQFTIKLINCPATASSAAVKFDADNYSGDNTVIALKNEANVAKGVGIQITDDTNKVIPLFTESKKYPLKTGANVVNNLDFRARYIAKSDTVTAGLANGNATFTINYN</sequence>
<dbReference type="Gene3D" id="2.60.40.1090">
    <property type="entry name" value="Fimbrial-type adhesion domain"/>
    <property type="match status" value="1"/>
</dbReference>
<dbReference type="Proteomes" id="UP000619976">
    <property type="component" value="Unassembled WGS sequence"/>
</dbReference>
<dbReference type="InterPro" id="IPR050263">
    <property type="entry name" value="Bact_Fimbrial_Adh_Pro"/>
</dbReference>
<dbReference type="InterPro" id="IPR008966">
    <property type="entry name" value="Adhesion_dom_sf"/>
</dbReference>
<dbReference type="PANTHER" id="PTHR33420:SF26">
    <property type="entry name" value="FIMBRIAL SUBUNIT"/>
    <property type="match status" value="1"/>
</dbReference>
<dbReference type="Pfam" id="PF00419">
    <property type="entry name" value="Fimbrial"/>
    <property type="match status" value="1"/>
</dbReference>
<evidence type="ECO:0000313" key="3">
    <source>
        <dbReference type="EMBL" id="CRL65363.1"/>
    </source>
</evidence>
<feature type="domain" description="Fimbrial-type adhesion" evidence="2">
    <location>
        <begin position="28"/>
        <end position="175"/>
    </location>
</feature>
<accession>A0A0G4QHG9</accession>